<dbReference type="PROSITE" id="PS51257">
    <property type="entry name" value="PROKAR_LIPOPROTEIN"/>
    <property type="match status" value="1"/>
</dbReference>
<proteinExistence type="predicted"/>
<evidence type="ECO:0000256" key="1">
    <source>
        <dbReference type="SAM" id="MobiDB-lite"/>
    </source>
</evidence>
<evidence type="ECO:0008006" key="4">
    <source>
        <dbReference type="Google" id="ProtNLM"/>
    </source>
</evidence>
<sequence>MPYPVRASVSGKRGKAAVGALLVGVLLSACGGGGEGKAADPKSSASRAGSAVPAESPEPSASTAPGPVQKLADADGDGRPAEHYEQVLAALAPRCEEGVPELVNVVDATLKSLKKKGVDGETEFSVLQHLEHWVPAGRPATACAALAEEYVGSRDAT</sequence>
<reference evidence="2" key="1">
    <citation type="submission" date="2024-05" db="EMBL/GenBank/DDBJ databases">
        <title>Whole genome shotgun sequence of Streptomyces daghestanicus NBRC 12762.</title>
        <authorList>
            <person name="Komaki H."/>
            <person name="Tamura T."/>
        </authorList>
    </citation>
    <scope>NUCLEOTIDE SEQUENCE</scope>
    <source>
        <strain evidence="2">NBRC 12762</strain>
    </source>
</reference>
<dbReference type="Proteomes" id="UP001052655">
    <property type="component" value="Unassembled WGS sequence"/>
</dbReference>
<comment type="caution">
    <text evidence="2">The sequence shown here is derived from an EMBL/GenBank/DDBJ whole genome shotgun (WGS) entry which is preliminary data.</text>
</comment>
<keyword evidence="3" id="KW-1185">Reference proteome</keyword>
<dbReference type="RefSeq" id="WP_190078311.1">
    <property type="nucleotide sequence ID" value="NZ_BMTC01000035.1"/>
</dbReference>
<organism evidence="2 3">
    <name type="scientific">Streptomyces daghestanicus</name>
    <dbReference type="NCBI Taxonomy" id="66885"/>
    <lineage>
        <taxon>Bacteria</taxon>
        <taxon>Bacillati</taxon>
        <taxon>Actinomycetota</taxon>
        <taxon>Actinomycetes</taxon>
        <taxon>Kitasatosporales</taxon>
        <taxon>Streptomycetaceae</taxon>
        <taxon>Streptomyces</taxon>
    </lineage>
</organism>
<protein>
    <recommendedName>
        <fullName evidence="4">Lipoprotein</fullName>
    </recommendedName>
</protein>
<dbReference type="EMBL" id="BNDX01000008">
    <property type="protein sequence ID" value="GHI30414.1"/>
    <property type="molecule type" value="Genomic_DNA"/>
</dbReference>
<evidence type="ECO:0000313" key="3">
    <source>
        <dbReference type="Proteomes" id="UP001052655"/>
    </source>
</evidence>
<accession>A0ABQ3PZI5</accession>
<gene>
    <name evidence="2" type="ORF">Sdagh_21440</name>
</gene>
<feature type="region of interest" description="Disordered" evidence="1">
    <location>
        <begin position="33"/>
        <end position="80"/>
    </location>
</feature>
<evidence type="ECO:0000313" key="2">
    <source>
        <dbReference type="EMBL" id="GHI30414.1"/>
    </source>
</evidence>
<name>A0ABQ3PZI5_9ACTN</name>